<keyword evidence="8" id="KW-1278">Translocase</keyword>
<comment type="catalytic activity">
    <reaction evidence="12">
        <text>Cd(2+)(in) + ATP + H2O = Cd(2+)(out) + ADP + phosphate + H(+)</text>
        <dbReference type="Rhea" id="RHEA:12132"/>
        <dbReference type="ChEBI" id="CHEBI:15377"/>
        <dbReference type="ChEBI" id="CHEBI:15378"/>
        <dbReference type="ChEBI" id="CHEBI:30616"/>
        <dbReference type="ChEBI" id="CHEBI:43474"/>
        <dbReference type="ChEBI" id="CHEBI:48775"/>
        <dbReference type="ChEBI" id="CHEBI:456216"/>
        <dbReference type="EC" id="7.2.2.21"/>
    </reaction>
</comment>
<gene>
    <name evidence="16" type="ORF">SAMN02746066_03745</name>
</gene>
<dbReference type="InterPro" id="IPR023214">
    <property type="entry name" value="HAD_sf"/>
</dbReference>
<evidence type="ECO:0000256" key="1">
    <source>
        <dbReference type="ARBA" id="ARBA00004651"/>
    </source>
</evidence>
<feature type="domain" description="HMA" evidence="15">
    <location>
        <begin position="4"/>
        <end position="73"/>
    </location>
</feature>
<evidence type="ECO:0000256" key="3">
    <source>
        <dbReference type="ARBA" id="ARBA00022539"/>
    </source>
</evidence>
<comment type="subcellular location">
    <subcellularLocation>
        <location evidence="1">Cell membrane</location>
        <topology evidence="1">Multi-pass membrane protein</topology>
    </subcellularLocation>
</comment>
<dbReference type="GO" id="GO:0008551">
    <property type="term" value="F:P-type cadmium transporter activity"/>
    <property type="evidence" value="ECO:0007669"/>
    <property type="project" value="UniProtKB-EC"/>
</dbReference>
<dbReference type="InterPro" id="IPR036412">
    <property type="entry name" value="HAD-like_sf"/>
</dbReference>
<feature type="compositionally biased region" description="Polar residues" evidence="14">
    <location>
        <begin position="82"/>
        <end position="91"/>
    </location>
</feature>
<evidence type="ECO:0000313" key="17">
    <source>
        <dbReference type="Proteomes" id="UP000184038"/>
    </source>
</evidence>
<dbReference type="CDD" id="cd07548">
    <property type="entry name" value="P-type_ATPase-Cd_Zn_Co_like"/>
    <property type="match status" value="1"/>
</dbReference>
<dbReference type="GO" id="GO:0005886">
    <property type="term" value="C:plasma membrane"/>
    <property type="evidence" value="ECO:0007669"/>
    <property type="project" value="UniProtKB-SubCell"/>
</dbReference>
<evidence type="ECO:0000256" key="10">
    <source>
        <dbReference type="ARBA" id="ARBA00023136"/>
    </source>
</evidence>
<evidence type="ECO:0000256" key="7">
    <source>
        <dbReference type="ARBA" id="ARBA00022840"/>
    </source>
</evidence>
<dbReference type="InterPro" id="IPR001757">
    <property type="entry name" value="P_typ_ATPase"/>
</dbReference>
<feature type="transmembrane region" description="Helical" evidence="13">
    <location>
        <begin position="409"/>
        <end position="434"/>
    </location>
</feature>
<evidence type="ECO:0000259" key="15">
    <source>
        <dbReference type="PROSITE" id="PS50846"/>
    </source>
</evidence>
<evidence type="ECO:0000256" key="12">
    <source>
        <dbReference type="ARBA" id="ARBA00049338"/>
    </source>
</evidence>
<reference evidence="16 17" key="1">
    <citation type="submission" date="2016-11" db="EMBL/GenBank/DDBJ databases">
        <authorList>
            <person name="Jaros S."/>
            <person name="Januszkiewicz K."/>
            <person name="Wedrychowicz H."/>
        </authorList>
    </citation>
    <scope>NUCLEOTIDE SEQUENCE [LARGE SCALE GENOMIC DNA]</scope>
    <source>
        <strain evidence="16 17">DSM 15930</strain>
    </source>
</reference>
<keyword evidence="4 13" id="KW-0812">Transmembrane</keyword>
<dbReference type="SFLD" id="SFLDG00002">
    <property type="entry name" value="C1.7:_P-type_atpase_like"/>
    <property type="match status" value="1"/>
</dbReference>
<dbReference type="GO" id="GO:0046872">
    <property type="term" value="F:metal ion binding"/>
    <property type="evidence" value="ECO:0007669"/>
    <property type="project" value="UniProtKB-KW"/>
</dbReference>
<dbReference type="EMBL" id="FRCP01000020">
    <property type="protein sequence ID" value="SHM88382.1"/>
    <property type="molecule type" value="Genomic_DNA"/>
</dbReference>
<dbReference type="InterPro" id="IPR008250">
    <property type="entry name" value="ATPase_P-typ_transduc_dom_A_sf"/>
</dbReference>
<dbReference type="SUPFAM" id="SSF55008">
    <property type="entry name" value="HMA, heavy metal-associated domain"/>
    <property type="match status" value="1"/>
</dbReference>
<dbReference type="InterPro" id="IPR027256">
    <property type="entry name" value="P-typ_ATPase_IB"/>
</dbReference>
<feature type="compositionally biased region" description="Basic and acidic residues" evidence="14">
    <location>
        <begin position="92"/>
        <end position="103"/>
    </location>
</feature>
<keyword evidence="3" id="KW-0104">Cadmium</keyword>
<dbReference type="PANTHER" id="PTHR48085:SF5">
    <property type="entry name" value="CADMIUM_ZINC-TRANSPORTING ATPASE HMA4-RELATED"/>
    <property type="match status" value="1"/>
</dbReference>
<dbReference type="SUPFAM" id="SSF81653">
    <property type="entry name" value="Calcium ATPase, transduction domain A"/>
    <property type="match status" value="1"/>
</dbReference>
<dbReference type="InterPro" id="IPR018303">
    <property type="entry name" value="ATPase_P-typ_P_site"/>
</dbReference>
<evidence type="ECO:0000256" key="11">
    <source>
        <dbReference type="ARBA" id="ARBA00039103"/>
    </source>
</evidence>
<feature type="region of interest" description="Disordered" evidence="14">
    <location>
        <begin position="122"/>
        <end position="149"/>
    </location>
</feature>
<feature type="transmembrane region" description="Helical" evidence="13">
    <location>
        <begin position="157"/>
        <end position="173"/>
    </location>
</feature>
<feature type="transmembrane region" description="Helical" evidence="13">
    <location>
        <begin position="731"/>
        <end position="751"/>
    </location>
</feature>
<feature type="region of interest" description="Disordered" evidence="14">
    <location>
        <begin position="82"/>
        <end position="103"/>
    </location>
</feature>
<dbReference type="Gene3D" id="3.40.1110.10">
    <property type="entry name" value="Calcium-transporting ATPase, cytoplasmic domain N"/>
    <property type="match status" value="1"/>
</dbReference>
<evidence type="ECO:0000256" key="14">
    <source>
        <dbReference type="SAM" id="MobiDB-lite"/>
    </source>
</evidence>
<keyword evidence="17" id="KW-1185">Reference proteome</keyword>
<keyword evidence="6 13" id="KW-0547">Nucleotide-binding</keyword>
<evidence type="ECO:0000256" key="6">
    <source>
        <dbReference type="ARBA" id="ARBA00022741"/>
    </source>
</evidence>
<evidence type="ECO:0000256" key="8">
    <source>
        <dbReference type="ARBA" id="ARBA00022967"/>
    </source>
</evidence>
<dbReference type="RefSeq" id="WP_073290142.1">
    <property type="nucleotide sequence ID" value="NZ_FRCP01000020.1"/>
</dbReference>
<keyword evidence="9 13" id="KW-1133">Transmembrane helix</keyword>
<feature type="transmembrane region" description="Helical" evidence="13">
    <location>
        <begin position="374"/>
        <end position="397"/>
    </location>
</feature>
<dbReference type="NCBIfam" id="TIGR01494">
    <property type="entry name" value="ATPase_P-type"/>
    <property type="match status" value="2"/>
</dbReference>
<dbReference type="SUPFAM" id="SSF81665">
    <property type="entry name" value="Calcium ATPase, transmembrane domain M"/>
    <property type="match status" value="1"/>
</dbReference>
<dbReference type="InterPro" id="IPR023298">
    <property type="entry name" value="ATPase_P-typ_TM_dom_sf"/>
</dbReference>
<feature type="transmembrane region" description="Helical" evidence="13">
    <location>
        <begin position="179"/>
        <end position="196"/>
    </location>
</feature>
<dbReference type="Gene3D" id="3.30.70.100">
    <property type="match status" value="1"/>
</dbReference>
<feature type="compositionally biased region" description="Basic and acidic residues" evidence="14">
    <location>
        <begin position="122"/>
        <end position="135"/>
    </location>
</feature>
<dbReference type="AlphaFoldDB" id="A0A1M7MCC7"/>
<dbReference type="SFLD" id="SFLDS00003">
    <property type="entry name" value="Haloacid_Dehalogenase"/>
    <property type="match status" value="1"/>
</dbReference>
<accession>A0A1M7MCC7</accession>
<comment type="similarity">
    <text evidence="2 13">Belongs to the cation transport ATPase (P-type) (TC 3.A.3) family. Type IB subfamily.</text>
</comment>
<dbReference type="InterPro" id="IPR051014">
    <property type="entry name" value="Cation_Transport_ATPase_IB"/>
</dbReference>
<keyword evidence="7 13" id="KW-0067">ATP-binding</keyword>
<dbReference type="PROSITE" id="PS00154">
    <property type="entry name" value="ATPASE_E1_E2"/>
    <property type="match status" value="1"/>
</dbReference>
<dbReference type="Gene3D" id="3.40.50.1000">
    <property type="entry name" value="HAD superfamily/HAD-like"/>
    <property type="match status" value="1"/>
</dbReference>
<dbReference type="Proteomes" id="UP000184038">
    <property type="component" value="Unassembled WGS sequence"/>
</dbReference>
<name>A0A1M7MCC7_9FIRM</name>
<dbReference type="NCBIfam" id="TIGR01525">
    <property type="entry name" value="ATPase-IB_hvy"/>
    <property type="match status" value="1"/>
</dbReference>
<dbReference type="PROSITE" id="PS50846">
    <property type="entry name" value="HMA_2"/>
    <property type="match status" value="1"/>
</dbReference>
<dbReference type="InterPro" id="IPR036163">
    <property type="entry name" value="HMA_dom_sf"/>
</dbReference>
<evidence type="ECO:0000256" key="4">
    <source>
        <dbReference type="ARBA" id="ARBA00022692"/>
    </source>
</evidence>
<dbReference type="SUPFAM" id="SSF56784">
    <property type="entry name" value="HAD-like"/>
    <property type="match status" value="1"/>
</dbReference>
<dbReference type="PANTHER" id="PTHR48085">
    <property type="entry name" value="CADMIUM/ZINC-TRANSPORTING ATPASE HMA2-RELATED"/>
    <property type="match status" value="1"/>
</dbReference>
<keyword evidence="13" id="KW-1003">Cell membrane</keyword>
<dbReference type="PRINTS" id="PR00119">
    <property type="entry name" value="CATATPASE"/>
</dbReference>
<dbReference type="SFLD" id="SFLDF00027">
    <property type="entry name" value="p-type_atpase"/>
    <property type="match status" value="1"/>
</dbReference>
<dbReference type="InterPro" id="IPR023299">
    <property type="entry name" value="ATPase_P-typ_cyto_dom_N"/>
</dbReference>
<dbReference type="GO" id="GO:0016887">
    <property type="term" value="F:ATP hydrolysis activity"/>
    <property type="evidence" value="ECO:0007669"/>
    <property type="project" value="InterPro"/>
</dbReference>
<dbReference type="Gene3D" id="2.70.150.10">
    <property type="entry name" value="Calcium-transporting ATPase, cytoplasmic transduction domain A"/>
    <property type="match status" value="1"/>
</dbReference>
<feature type="transmembrane region" description="Helical" evidence="13">
    <location>
        <begin position="757"/>
        <end position="778"/>
    </location>
</feature>
<sequence length="782" mass="84501">MESKKFSFNLENLGCANCAAKMEKKLKSLDGIDEVQINFVNKKLFLTFKESKQLEDIQPTIQNICSNIESEVVVSPILSNATSKTTTNSPIHNHDTEESCGCGEHHHDEHDSCGCNEHHHDEHNGHEGHNHDKNSSSHSHNHQHGGEHSKGDLLKKILTLLIGTVIGFIPIVFDIPSPFGIIILIAGYLILSYEILIESAKNISHGQIFDENFLMVIATLGAFYTKQYPEALVVMLLFQIGELLQDIAVDNSRKQLKSVMDLKPDYANLQTNSGVVTVDPEAVNIGDVIVVKPSERIPLDGEIIEGTSFVDTSSLTGESVPRSANIGDTVLSGSINGSGTLFVKVNSTYSNSTVAKVLDLVENASNRKSSTENFITKFAAIYTPIVVLLAILLAVFPPILTGTNDFSLWIYRACGFLVVSCPCALVISIPLGFFGGIGNASKHGILVKGSNYLEALNFVETAVFDKTGTLTQGVFEVTKVNVANEASLLNILPDDEKRTLQSASDQLLHVAGLVESYSNHPIAKSITKAANIPSASDQVSNYEEIAGHGIRATLSGQTVLAGSAKLLKKFNINFSEAPADTLGSIVYIALNDTFSGYLVISDQIKKDSKQGLEELRKLGIQTVMLTGDMKASAEIVGKELNLDTIYSELLPGDKVDKIEELLHKKGKNKNVIFTGDGMNDAPVLARADIGIAMGGVGSDAAIEAADIVIMTDEPSKIAQAIKIAKHTRKIVTENIILSLGIKFIVLFLVAFGMGSMWLAIFADVGVALIAIFNSIRALRYNL</sequence>
<dbReference type="EC" id="7.2.2.21" evidence="11"/>
<dbReference type="Pfam" id="PF00702">
    <property type="entry name" value="Hydrolase"/>
    <property type="match status" value="1"/>
</dbReference>
<dbReference type="CDD" id="cd00371">
    <property type="entry name" value="HMA"/>
    <property type="match status" value="1"/>
</dbReference>
<proteinExistence type="inferred from homology"/>
<evidence type="ECO:0000256" key="5">
    <source>
        <dbReference type="ARBA" id="ARBA00022723"/>
    </source>
</evidence>
<evidence type="ECO:0000256" key="13">
    <source>
        <dbReference type="RuleBase" id="RU362081"/>
    </source>
</evidence>
<dbReference type="GO" id="GO:0005524">
    <property type="term" value="F:ATP binding"/>
    <property type="evidence" value="ECO:0007669"/>
    <property type="project" value="UniProtKB-UniRule"/>
</dbReference>
<dbReference type="NCBIfam" id="TIGR01512">
    <property type="entry name" value="ATPase-IB2_Cd"/>
    <property type="match status" value="1"/>
</dbReference>
<dbReference type="FunFam" id="2.70.150.10:FF:000002">
    <property type="entry name" value="Copper-transporting ATPase 1, putative"/>
    <property type="match status" value="1"/>
</dbReference>
<evidence type="ECO:0000256" key="2">
    <source>
        <dbReference type="ARBA" id="ARBA00006024"/>
    </source>
</evidence>
<protein>
    <recommendedName>
        <fullName evidence="11">Cd(2+)-exporting ATPase</fullName>
        <ecNumber evidence="11">7.2.2.21</ecNumber>
    </recommendedName>
</protein>
<dbReference type="InterPro" id="IPR059000">
    <property type="entry name" value="ATPase_P-type_domA"/>
</dbReference>
<dbReference type="Pfam" id="PF00122">
    <property type="entry name" value="E1-E2_ATPase"/>
    <property type="match status" value="1"/>
</dbReference>
<keyword evidence="5 13" id="KW-0479">Metal-binding</keyword>
<dbReference type="InterPro" id="IPR044492">
    <property type="entry name" value="P_typ_ATPase_HD_dom"/>
</dbReference>
<dbReference type="PRINTS" id="PR00120">
    <property type="entry name" value="HATPASE"/>
</dbReference>
<evidence type="ECO:0000313" key="16">
    <source>
        <dbReference type="EMBL" id="SHM88382.1"/>
    </source>
</evidence>
<dbReference type="STRING" id="1120996.SAMN02746066_03745"/>
<dbReference type="Pfam" id="PF00403">
    <property type="entry name" value="HMA"/>
    <property type="match status" value="1"/>
</dbReference>
<dbReference type="InterPro" id="IPR006121">
    <property type="entry name" value="HMA_dom"/>
</dbReference>
<keyword evidence="10 13" id="KW-0472">Membrane</keyword>
<organism evidence="16 17">
    <name type="scientific">Anaerosporobacter mobilis DSM 15930</name>
    <dbReference type="NCBI Taxonomy" id="1120996"/>
    <lineage>
        <taxon>Bacteria</taxon>
        <taxon>Bacillati</taxon>
        <taxon>Bacillota</taxon>
        <taxon>Clostridia</taxon>
        <taxon>Lachnospirales</taxon>
        <taxon>Lachnospiraceae</taxon>
        <taxon>Anaerosporobacter</taxon>
    </lineage>
</organism>
<evidence type="ECO:0000256" key="9">
    <source>
        <dbReference type="ARBA" id="ARBA00022989"/>
    </source>
</evidence>